<dbReference type="eggNOG" id="KOG4283">
    <property type="taxonomic scope" value="Eukaryota"/>
</dbReference>
<dbReference type="InterPro" id="IPR001680">
    <property type="entry name" value="WD40_rpt"/>
</dbReference>
<dbReference type="InterPro" id="IPR015943">
    <property type="entry name" value="WD40/YVTN_repeat-like_dom_sf"/>
</dbReference>
<dbReference type="STRING" id="32264.T1KHS1"/>
<dbReference type="SUPFAM" id="SSF50978">
    <property type="entry name" value="WD40 repeat-like"/>
    <property type="match status" value="1"/>
</dbReference>
<reference evidence="2" key="1">
    <citation type="submission" date="2011-08" db="EMBL/GenBank/DDBJ databases">
        <authorList>
            <person name="Rombauts S."/>
        </authorList>
    </citation>
    <scope>NUCLEOTIDE SEQUENCE</scope>
    <source>
        <strain evidence="2">London</strain>
    </source>
</reference>
<dbReference type="PANTHER" id="PTHR46202">
    <property type="entry name" value="DNA EXCISION REPAIR PROTEIN ERCC-8"/>
    <property type="match status" value="1"/>
</dbReference>
<keyword evidence="2" id="KW-1185">Reference proteome</keyword>
<reference evidence="1" key="2">
    <citation type="submission" date="2015-06" db="UniProtKB">
        <authorList>
            <consortium name="EnsemblMetazoa"/>
        </authorList>
    </citation>
    <scope>IDENTIFICATION</scope>
</reference>
<dbReference type="InterPro" id="IPR036322">
    <property type="entry name" value="WD40_repeat_dom_sf"/>
</dbReference>
<protein>
    <recommendedName>
        <fullName evidence="3">Anaphase-promoting complex subunit 4 WD40 domain-containing protein</fullName>
    </recommendedName>
</protein>
<dbReference type="InterPro" id="IPR042238">
    <property type="entry name" value="Rad28/ERCC8/Ckn1/ATCSA-1"/>
</dbReference>
<dbReference type="EMBL" id="CAEY01000078">
    <property type="status" value="NOT_ANNOTATED_CDS"/>
    <property type="molecule type" value="Genomic_DNA"/>
</dbReference>
<dbReference type="EnsemblMetazoa" id="tetur11g05400.1">
    <property type="protein sequence ID" value="tetur11g05400.1"/>
    <property type="gene ID" value="tetur11g05400"/>
</dbReference>
<dbReference type="AlphaFoldDB" id="T1KHS1"/>
<dbReference type="GO" id="GO:0043161">
    <property type="term" value="P:proteasome-mediated ubiquitin-dependent protein catabolic process"/>
    <property type="evidence" value="ECO:0007669"/>
    <property type="project" value="TreeGrafter"/>
</dbReference>
<evidence type="ECO:0000313" key="2">
    <source>
        <dbReference type="Proteomes" id="UP000015104"/>
    </source>
</evidence>
<dbReference type="SMART" id="SM00320">
    <property type="entry name" value="WD40"/>
    <property type="match status" value="4"/>
</dbReference>
<dbReference type="Gene3D" id="2.130.10.10">
    <property type="entry name" value="YVTN repeat-like/Quinoprotein amine dehydrogenase"/>
    <property type="match status" value="1"/>
</dbReference>
<evidence type="ECO:0000313" key="1">
    <source>
        <dbReference type="EnsemblMetazoa" id="tetur11g05400.1"/>
    </source>
</evidence>
<organism evidence="1 2">
    <name type="scientific">Tetranychus urticae</name>
    <name type="common">Two-spotted spider mite</name>
    <dbReference type="NCBI Taxonomy" id="32264"/>
    <lineage>
        <taxon>Eukaryota</taxon>
        <taxon>Metazoa</taxon>
        <taxon>Ecdysozoa</taxon>
        <taxon>Arthropoda</taxon>
        <taxon>Chelicerata</taxon>
        <taxon>Arachnida</taxon>
        <taxon>Acari</taxon>
        <taxon>Acariformes</taxon>
        <taxon>Trombidiformes</taxon>
        <taxon>Prostigmata</taxon>
        <taxon>Eleutherengona</taxon>
        <taxon>Raphignathae</taxon>
        <taxon>Tetranychoidea</taxon>
        <taxon>Tetranychidae</taxon>
        <taxon>Tetranychus</taxon>
    </lineage>
</organism>
<dbReference type="GO" id="GO:0000209">
    <property type="term" value="P:protein polyubiquitination"/>
    <property type="evidence" value="ECO:0007669"/>
    <property type="project" value="TreeGrafter"/>
</dbReference>
<sequence length="393" mass="44261">MEQELFSHPSLLAKSQIGAIDKRTFKEQFIRGAYSRLEYEPIFEVNVSATVNYIDVDPSVKFSLVSDCDGNISIYEIEEESCGRLRLIEKRQFVPLTLNKSQWFPADNGLLQATYPNKVVVVDTNTLKLLDAYDFGLKKVYNSDWNKLNPNLIAVGTSGSSIRFIDIRSGCCLQQITVESLLGASSHNVSRVCWSPVDDECLFAGDSSGFIHIFDIRKPRKSLQSIGSDNTTCEPVVNLSFTCDNMNLITAHGIQSVLNQWTFKNRTLVNSNINYPFPYCRVNKKKSAAAAISSAFLKCQLYVTESLLFKPICDGTFGGELCCYDLKNGERLRTLSPTTWNPDNCMNVHCVTGFHRDYPVLISGSRRFIRVWGLGGKKDDDQKANQYHEDDWG</sequence>
<dbReference type="Proteomes" id="UP000015104">
    <property type="component" value="Unassembled WGS sequence"/>
</dbReference>
<name>T1KHS1_TETUR</name>
<accession>T1KHS1</accession>
<proteinExistence type="predicted"/>
<dbReference type="HOGENOM" id="CLU_702717_0_0_1"/>
<gene>
    <name evidence="1" type="primary">107364300</name>
</gene>
<dbReference type="KEGG" id="tut:107364300"/>
<dbReference type="GO" id="GO:0000109">
    <property type="term" value="C:nucleotide-excision repair complex"/>
    <property type="evidence" value="ECO:0007669"/>
    <property type="project" value="TreeGrafter"/>
</dbReference>
<dbReference type="OMA" id="DNTTCEP"/>
<dbReference type="GO" id="GO:0006283">
    <property type="term" value="P:transcription-coupled nucleotide-excision repair"/>
    <property type="evidence" value="ECO:0007669"/>
    <property type="project" value="InterPro"/>
</dbReference>
<evidence type="ECO:0008006" key="3">
    <source>
        <dbReference type="Google" id="ProtNLM"/>
    </source>
</evidence>
<dbReference type="PANTHER" id="PTHR46202:SF1">
    <property type="entry name" value="DNA EXCISION REPAIR PROTEIN ERCC-8"/>
    <property type="match status" value="1"/>
</dbReference>
<dbReference type="OrthoDB" id="427795at2759"/>
<dbReference type="GO" id="GO:0031464">
    <property type="term" value="C:Cul4A-RING E3 ubiquitin ligase complex"/>
    <property type="evidence" value="ECO:0007669"/>
    <property type="project" value="TreeGrafter"/>
</dbReference>